<dbReference type="InterPro" id="IPR036097">
    <property type="entry name" value="HisK_dim/P_sf"/>
</dbReference>
<evidence type="ECO:0000256" key="2">
    <source>
        <dbReference type="ARBA" id="ARBA00012438"/>
    </source>
</evidence>
<dbReference type="RefSeq" id="WP_378182058.1">
    <property type="nucleotide sequence ID" value="NZ_JBHTCR010000009.1"/>
</dbReference>
<keyword evidence="6" id="KW-0812">Transmembrane</keyword>
<evidence type="ECO:0000256" key="1">
    <source>
        <dbReference type="ARBA" id="ARBA00000085"/>
    </source>
</evidence>
<keyword evidence="4" id="KW-0808">Transferase</keyword>
<dbReference type="EMBL" id="JBHTCR010000009">
    <property type="protein sequence ID" value="MFC7348414.1"/>
    <property type="molecule type" value="Genomic_DNA"/>
</dbReference>
<evidence type="ECO:0000313" key="8">
    <source>
        <dbReference type="EMBL" id="MFC7348414.1"/>
    </source>
</evidence>
<accession>A0ABW2M2K4</accession>
<name>A0ABW2M2K4_9FLAO</name>
<evidence type="ECO:0000259" key="7">
    <source>
        <dbReference type="PROSITE" id="PS50109"/>
    </source>
</evidence>
<dbReference type="PANTHER" id="PTHR43047:SF66">
    <property type="entry name" value="HISKA"/>
    <property type="match status" value="1"/>
</dbReference>
<evidence type="ECO:0000313" key="9">
    <source>
        <dbReference type="Proteomes" id="UP001596550"/>
    </source>
</evidence>
<dbReference type="PRINTS" id="PR00344">
    <property type="entry name" value="BCTRLSENSOR"/>
</dbReference>
<proteinExistence type="predicted"/>
<dbReference type="Gene3D" id="1.10.287.130">
    <property type="match status" value="1"/>
</dbReference>
<dbReference type="InterPro" id="IPR003594">
    <property type="entry name" value="HATPase_dom"/>
</dbReference>
<evidence type="ECO:0000256" key="5">
    <source>
        <dbReference type="ARBA" id="ARBA00022777"/>
    </source>
</evidence>
<feature type="domain" description="Histidine kinase" evidence="7">
    <location>
        <begin position="358"/>
        <end position="579"/>
    </location>
</feature>
<gene>
    <name evidence="8" type="ORF">ACFQO9_16980</name>
</gene>
<comment type="caution">
    <text evidence="8">The sequence shown here is derived from an EMBL/GenBank/DDBJ whole genome shotgun (WGS) entry which is preliminary data.</text>
</comment>
<evidence type="ECO:0000256" key="4">
    <source>
        <dbReference type="ARBA" id="ARBA00022679"/>
    </source>
</evidence>
<dbReference type="PANTHER" id="PTHR43047">
    <property type="entry name" value="TWO-COMPONENT HISTIDINE PROTEIN KINASE"/>
    <property type="match status" value="1"/>
</dbReference>
<evidence type="ECO:0000256" key="6">
    <source>
        <dbReference type="SAM" id="Phobius"/>
    </source>
</evidence>
<keyword evidence="6" id="KW-1133">Transmembrane helix</keyword>
<dbReference type="InterPro" id="IPR003661">
    <property type="entry name" value="HisK_dim/P_dom"/>
</dbReference>
<dbReference type="InterPro" id="IPR036890">
    <property type="entry name" value="HATPase_C_sf"/>
</dbReference>
<dbReference type="EC" id="2.7.13.3" evidence="2"/>
<dbReference type="SUPFAM" id="SSF47384">
    <property type="entry name" value="Homodimeric domain of signal transducing histidine kinase"/>
    <property type="match status" value="1"/>
</dbReference>
<dbReference type="Proteomes" id="UP001596550">
    <property type="component" value="Unassembled WGS sequence"/>
</dbReference>
<dbReference type="SMART" id="SM00387">
    <property type="entry name" value="HATPase_c"/>
    <property type="match status" value="1"/>
</dbReference>
<dbReference type="GO" id="GO:0016301">
    <property type="term" value="F:kinase activity"/>
    <property type="evidence" value="ECO:0007669"/>
    <property type="project" value="UniProtKB-KW"/>
</dbReference>
<organism evidence="8 9">
    <name type="scientific">Chryseobacterium zhengzhouense</name>
    <dbReference type="NCBI Taxonomy" id="1636086"/>
    <lineage>
        <taxon>Bacteria</taxon>
        <taxon>Pseudomonadati</taxon>
        <taxon>Bacteroidota</taxon>
        <taxon>Flavobacteriia</taxon>
        <taxon>Flavobacteriales</taxon>
        <taxon>Weeksellaceae</taxon>
        <taxon>Chryseobacterium group</taxon>
        <taxon>Chryseobacterium</taxon>
    </lineage>
</organism>
<comment type="catalytic activity">
    <reaction evidence="1">
        <text>ATP + protein L-histidine = ADP + protein N-phospho-L-histidine.</text>
        <dbReference type="EC" id="2.7.13.3"/>
    </reaction>
</comment>
<dbReference type="Gene3D" id="3.30.565.10">
    <property type="entry name" value="Histidine kinase-like ATPase, C-terminal domain"/>
    <property type="match status" value="1"/>
</dbReference>
<keyword evidence="9" id="KW-1185">Reference proteome</keyword>
<dbReference type="InterPro" id="IPR005467">
    <property type="entry name" value="His_kinase_dom"/>
</dbReference>
<reference evidence="9" key="1">
    <citation type="journal article" date="2019" name="Int. J. Syst. Evol. Microbiol.">
        <title>The Global Catalogue of Microorganisms (GCM) 10K type strain sequencing project: providing services to taxonomists for standard genome sequencing and annotation.</title>
        <authorList>
            <consortium name="The Broad Institute Genomics Platform"/>
            <consortium name="The Broad Institute Genome Sequencing Center for Infectious Disease"/>
            <person name="Wu L."/>
            <person name="Ma J."/>
        </authorList>
    </citation>
    <scope>NUCLEOTIDE SEQUENCE [LARGE SCALE GENOMIC DNA]</scope>
    <source>
        <strain evidence="9">CCUG 54781</strain>
    </source>
</reference>
<keyword evidence="3" id="KW-0597">Phosphoprotein</keyword>
<dbReference type="CDD" id="cd00082">
    <property type="entry name" value="HisKA"/>
    <property type="match status" value="1"/>
</dbReference>
<dbReference type="SUPFAM" id="SSF55874">
    <property type="entry name" value="ATPase domain of HSP90 chaperone/DNA topoisomerase II/histidine kinase"/>
    <property type="match status" value="1"/>
</dbReference>
<sequence length="581" mass="66468">MNTKPNDDHVKSLNFKSRKIVHYSLIFCILLIQLILAGFFYNEFINRKNIAFIENQLKEIHSLENLTDNSRKELLNAQNFLQKYLTDSDEKNLQSYFQSLDKLGENLESINKYESKYPKLKDILTTQKKDSLDSKNLKLLIDSTYNYSTNASFKAPVAIPQIKKLNVDYNLDKYDFNIETKTYSDTVKKKGLFGRLGDAIAGKETVRKESTVITVKQGKVPEASAIKADMDSIMNLVQNHYSGQVKKIQVNVVERENNSGKFYTIFNNLLAYSNGVMNIYEFAIKDSKKDLEKEYAKLNSESNKIRTYLVFGSMILMFIVSVLIMYFTRIAFIYEWRLNAANKQIKENLNFKNRILGMLSHELRSPLKIIGIFIRKINKKTTDESIKEYLKSISFTNNTLLMQANQILEYTKNQQVENKLVPVVFNLKSEIDSICNSIEPYIETRNNKFVVNENIDPAIEVYSDNTKINQIFMNILGNANKFTENGVITVTTNADKIDDHTVSLTTKISDTGVGISKSDLEKIFEPYYQGVLSEDVENLGAGLGLSLCKEIVELYSGNISVDSEKNLGTTVRFTINLNLNK</sequence>
<feature type="transmembrane region" description="Helical" evidence="6">
    <location>
        <begin position="20"/>
        <end position="41"/>
    </location>
</feature>
<protein>
    <recommendedName>
        <fullName evidence="2">histidine kinase</fullName>
        <ecNumber evidence="2">2.7.13.3</ecNumber>
    </recommendedName>
</protein>
<dbReference type="Pfam" id="PF02518">
    <property type="entry name" value="HATPase_c"/>
    <property type="match status" value="1"/>
</dbReference>
<dbReference type="InterPro" id="IPR004358">
    <property type="entry name" value="Sig_transdc_His_kin-like_C"/>
</dbReference>
<evidence type="ECO:0000256" key="3">
    <source>
        <dbReference type="ARBA" id="ARBA00022553"/>
    </source>
</evidence>
<feature type="transmembrane region" description="Helical" evidence="6">
    <location>
        <begin position="307"/>
        <end position="327"/>
    </location>
</feature>
<dbReference type="PROSITE" id="PS50109">
    <property type="entry name" value="HIS_KIN"/>
    <property type="match status" value="1"/>
</dbReference>
<keyword evidence="6" id="KW-0472">Membrane</keyword>
<keyword evidence="5 8" id="KW-0418">Kinase</keyword>